<comment type="function">
    <text evidence="1 11">NDH-1 shuttles electrons from NADH, via FMN and iron-sulfur (Fe-S) centers, to quinones in the respiratory chain. The immediate electron acceptor for the enzyme in this species is believed to be ubiquinone. Couples the redox reaction to proton translocation (for every two electrons transferred, four hydrogen ions are translocated across the cytoplasmic membrane), and thus conserves the redox energy in a proton gradient.</text>
</comment>
<evidence type="ECO:0000256" key="8">
    <source>
        <dbReference type="ARBA" id="ARBA00022989"/>
    </source>
</evidence>
<dbReference type="Gene3D" id="1.10.287.3510">
    <property type="match status" value="1"/>
</dbReference>
<keyword evidence="13" id="KW-1185">Reference proteome</keyword>
<organism evidence="12 13">
    <name type="scientific">Anaplasma platys</name>
    <dbReference type="NCBI Taxonomy" id="949"/>
    <lineage>
        <taxon>Bacteria</taxon>
        <taxon>Pseudomonadati</taxon>
        <taxon>Pseudomonadota</taxon>
        <taxon>Alphaproteobacteria</taxon>
        <taxon>Rickettsiales</taxon>
        <taxon>Anaplasmataceae</taxon>
        <taxon>Anaplasma</taxon>
    </lineage>
</organism>
<dbReference type="InterPro" id="IPR039428">
    <property type="entry name" value="NUOK/Mnh_C1-like"/>
</dbReference>
<dbReference type="InterPro" id="IPR001133">
    <property type="entry name" value="NADH_UbQ_OxRdtase_chain4L/K"/>
</dbReference>
<dbReference type="PANTHER" id="PTHR11434:SF21">
    <property type="entry name" value="NADH DEHYDROGENASE SUBUNIT 4L-RELATED"/>
    <property type="match status" value="1"/>
</dbReference>
<keyword evidence="4 11" id="KW-0813">Transport</keyword>
<evidence type="ECO:0000256" key="4">
    <source>
        <dbReference type="ARBA" id="ARBA00022448"/>
    </source>
</evidence>
<dbReference type="HAMAP" id="MF_01456">
    <property type="entry name" value="NDH1_NuoK"/>
    <property type="match status" value="1"/>
</dbReference>
<proteinExistence type="inferred from homology"/>
<dbReference type="GO" id="GO:0005886">
    <property type="term" value="C:plasma membrane"/>
    <property type="evidence" value="ECO:0007669"/>
    <property type="project" value="UniProtKB-SubCell"/>
</dbReference>
<keyword evidence="11" id="KW-1003">Cell membrane</keyword>
<comment type="similarity">
    <text evidence="3 11">Belongs to the complex I subunit 4L family.</text>
</comment>
<evidence type="ECO:0000256" key="2">
    <source>
        <dbReference type="ARBA" id="ARBA00004141"/>
    </source>
</evidence>
<dbReference type="GO" id="GO:0048038">
    <property type="term" value="F:quinone binding"/>
    <property type="evidence" value="ECO:0007669"/>
    <property type="project" value="UniProtKB-KW"/>
</dbReference>
<dbReference type="Proteomes" id="UP000500930">
    <property type="component" value="Chromosome"/>
</dbReference>
<gene>
    <name evidence="11" type="primary">nuoK</name>
    <name evidence="12" type="ORF">ANPL_01810</name>
</gene>
<feature type="transmembrane region" description="Helical" evidence="11">
    <location>
        <begin position="68"/>
        <end position="90"/>
    </location>
</feature>
<accession>A0A858PY06</accession>
<dbReference type="FunFam" id="1.10.287.3510:FF:000001">
    <property type="entry name" value="NADH-quinone oxidoreductase subunit K"/>
    <property type="match status" value="1"/>
</dbReference>
<comment type="subcellular location">
    <subcellularLocation>
        <location evidence="11">Cell membrane</location>
        <topology evidence="11">Multi-pass membrane protein</topology>
    </subcellularLocation>
    <subcellularLocation>
        <location evidence="2">Membrane</location>
        <topology evidence="2">Multi-pass membrane protein</topology>
    </subcellularLocation>
</comment>
<dbReference type="GO" id="GO:0050136">
    <property type="term" value="F:NADH dehydrogenase (quinone) (non-electrogenic) activity"/>
    <property type="evidence" value="ECO:0007669"/>
    <property type="project" value="UniProtKB-UniRule"/>
</dbReference>
<dbReference type="NCBIfam" id="NF004320">
    <property type="entry name" value="PRK05715.1-2"/>
    <property type="match status" value="1"/>
</dbReference>
<evidence type="ECO:0000256" key="3">
    <source>
        <dbReference type="ARBA" id="ARBA00010519"/>
    </source>
</evidence>
<evidence type="ECO:0000256" key="1">
    <source>
        <dbReference type="ARBA" id="ARBA00002378"/>
    </source>
</evidence>
<evidence type="ECO:0000256" key="11">
    <source>
        <dbReference type="HAMAP-Rule" id="MF_01456"/>
    </source>
</evidence>
<dbReference type="GO" id="GO:0030964">
    <property type="term" value="C:NADH dehydrogenase complex"/>
    <property type="evidence" value="ECO:0007669"/>
    <property type="project" value="TreeGrafter"/>
</dbReference>
<dbReference type="EMBL" id="CP046391">
    <property type="protein sequence ID" value="QJC27465.1"/>
    <property type="molecule type" value="Genomic_DNA"/>
</dbReference>
<dbReference type="EC" id="7.1.1.-" evidence="11"/>
<sequence length="108" mass="11440">MEFLVSAGVTVNHFLILAAVLFVIGICGVVINRKSVISVLLSLELMLLGVNINFAAFSSFSGDVQGQIFVVFVLTVAAAESAIGLAIMLAHFRNVGNIDLDEASLLKM</sequence>
<protein>
    <recommendedName>
        <fullName evidence="11">NADH-quinone oxidoreductase subunit K</fullName>
        <ecNumber evidence="11">7.1.1.-</ecNumber>
    </recommendedName>
    <alternativeName>
        <fullName evidence="11">NADH dehydrogenase I subunit K</fullName>
    </alternativeName>
    <alternativeName>
        <fullName evidence="11">NDH-1 subunit K</fullName>
    </alternativeName>
</protein>
<keyword evidence="8 11" id="KW-1133">Transmembrane helix</keyword>
<dbReference type="Pfam" id="PF00420">
    <property type="entry name" value="Oxidored_q2"/>
    <property type="match status" value="1"/>
</dbReference>
<keyword evidence="6 11" id="KW-0874">Quinone</keyword>
<evidence type="ECO:0000256" key="9">
    <source>
        <dbReference type="ARBA" id="ARBA00023027"/>
    </source>
</evidence>
<evidence type="ECO:0000313" key="13">
    <source>
        <dbReference type="Proteomes" id="UP000500930"/>
    </source>
</evidence>
<dbReference type="RefSeq" id="WP_169193103.1">
    <property type="nucleotide sequence ID" value="NZ_CP046391.1"/>
</dbReference>
<comment type="subunit">
    <text evidence="11">NDH-1 is composed of 14 different subunits. Subunits NuoA, H, J, K, L, M, N constitute the membrane sector of the complex.</text>
</comment>
<keyword evidence="11" id="KW-0830">Ubiquinone</keyword>
<dbReference type="PANTHER" id="PTHR11434">
    <property type="entry name" value="NADH-UBIQUINONE OXIDOREDUCTASE SUBUNIT ND4L"/>
    <property type="match status" value="1"/>
</dbReference>
<name>A0A858PY06_9RICK</name>
<keyword evidence="5 11" id="KW-0812">Transmembrane</keyword>
<dbReference type="KEGG" id="aplt:ANPL_01810"/>
<dbReference type="GO" id="GO:0042773">
    <property type="term" value="P:ATP synthesis coupled electron transport"/>
    <property type="evidence" value="ECO:0007669"/>
    <property type="project" value="InterPro"/>
</dbReference>
<keyword evidence="7 11" id="KW-1278">Translocase</keyword>
<feature type="transmembrane region" description="Helical" evidence="11">
    <location>
        <begin position="12"/>
        <end position="31"/>
    </location>
</feature>
<evidence type="ECO:0000256" key="6">
    <source>
        <dbReference type="ARBA" id="ARBA00022719"/>
    </source>
</evidence>
<evidence type="ECO:0000313" key="12">
    <source>
        <dbReference type="EMBL" id="QJC27465.1"/>
    </source>
</evidence>
<dbReference type="NCBIfam" id="NF004323">
    <property type="entry name" value="PRK05715.1-5"/>
    <property type="match status" value="1"/>
</dbReference>
<keyword evidence="10 11" id="KW-0472">Membrane</keyword>
<keyword evidence="9 11" id="KW-0520">NAD</keyword>
<evidence type="ECO:0000256" key="10">
    <source>
        <dbReference type="ARBA" id="ARBA00023136"/>
    </source>
</evidence>
<dbReference type="NCBIfam" id="NF004321">
    <property type="entry name" value="PRK05715.1-3"/>
    <property type="match status" value="1"/>
</dbReference>
<dbReference type="AlphaFoldDB" id="A0A858PY06"/>
<feature type="transmembrane region" description="Helical" evidence="11">
    <location>
        <begin position="36"/>
        <end position="56"/>
    </location>
</feature>
<evidence type="ECO:0000256" key="5">
    <source>
        <dbReference type="ARBA" id="ARBA00022692"/>
    </source>
</evidence>
<reference evidence="12 13" key="1">
    <citation type="journal article" date="2020" name="Pathogens">
        <title>First Whole Genome Sequence of Anaplasma platys, an Obligate Intracellular Rickettsial Pathogen of Dogs.</title>
        <authorList>
            <person name="Llanes A."/>
            <person name="Rajeev S."/>
        </authorList>
    </citation>
    <scope>NUCLEOTIDE SEQUENCE [LARGE SCALE GENOMIC DNA]</scope>
    <source>
        <strain evidence="12 13">S3</strain>
    </source>
</reference>
<comment type="catalytic activity">
    <reaction evidence="11">
        <text>a quinone + NADH + 5 H(+)(in) = a quinol + NAD(+) + 4 H(+)(out)</text>
        <dbReference type="Rhea" id="RHEA:57888"/>
        <dbReference type="ChEBI" id="CHEBI:15378"/>
        <dbReference type="ChEBI" id="CHEBI:24646"/>
        <dbReference type="ChEBI" id="CHEBI:57540"/>
        <dbReference type="ChEBI" id="CHEBI:57945"/>
        <dbReference type="ChEBI" id="CHEBI:132124"/>
    </reaction>
</comment>
<evidence type="ECO:0000256" key="7">
    <source>
        <dbReference type="ARBA" id="ARBA00022967"/>
    </source>
</evidence>